<feature type="region of interest" description="Disordered" evidence="6">
    <location>
        <begin position="1024"/>
        <end position="1148"/>
    </location>
</feature>
<reference evidence="8 9" key="1">
    <citation type="submission" date="2020-11" db="EMBL/GenBank/DDBJ databases">
        <authorList>
            <person name="Wallbank WR R."/>
            <person name="Pardo Diaz C."/>
            <person name="Kozak K."/>
            <person name="Martin S."/>
            <person name="Jiggins C."/>
            <person name="Moest M."/>
            <person name="Warren A I."/>
            <person name="Generalovic N T."/>
            <person name="Byers J.R.P. K."/>
            <person name="Montejo-Kovacevich G."/>
            <person name="Yen C E."/>
        </authorList>
    </citation>
    <scope>NUCLEOTIDE SEQUENCE [LARGE SCALE GENOMIC DNA]</scope>
</reference>
<feature type="domain" description="S1 motif" evidence="7">
    <location>
        <begin position="433"/>
        <end position="497"/>
    </location>
</feature>
<feature type="domain" description="S1 motif" evidence="7">
    <location>
        <begin position="793"/>
        <end position="858"/>
    </location>
</feature>
<evidence type="ECO:0000259" key="7">
    <source>
        <dbReference type="PROSITE" id="PS50126"/>
    </source>
</evidence>
<name>A0A7R8V7M5_HERIL</name>
<dbReference type="SMART" id="SM00316">
    <property type="entry name" value="S1"/>
    <property type="match status" value="7"/>
</dbReference>
<dbReference type="GO" id="GO:0032040">
    <property type="term" value="C:small-subunit processome"/>
    <property type="evidence" value="ECO:0007669"/>
    <property type="project" value="TreeGrafter"/>
</dbReference>
<feature type="compositionally biased region" description="Basic and acidic residues" evidence="6">
    <location>
        <begin position="1042"/>
        <end position="1060"/>
    </location>
</feature>
<dbReference type="GO" id="GO:0006364">
    <property type="term" value="P:rRNA processing"/>
    <property type="evidence" value="ECO:0007669"/>
    <property type="project" value="UniProtKB-KW"/>
</dbReference>
<dbReference type="InterPro" id="IPR003029">
    <property type="entry name" value="S1_domain"/>
</dbReference>
<dbReference type="PANTHER" id="PTHR23270">
    <property type="entry name" value="PROGRAMMED CELL DEATH PROTEIN 11 PRE-RRNA PROCESSING PROTEIN RRP5"/>
    <property type="match status" value="1"/>
</dbReference>
<evidence type="ECO:0000256" key="3">
    <source>
        <dbReference type="ARBA" id="ARBA00022737"/>
    </source>
</evidence>
<keyword evidence="4" id="KW-0539">Nucleus</keyword>
<dbReference type="PROSITE" id="PS50126">
    <property type="entry name" value="S1"/>
    <property type="match status" value="5"/>
</dbReference>
<dbReference type="PANTHER" id="PTHR23270:SF10">
    <property type="entry name" value="PROTEIN RRP5 HOMOLOG"/>
    <property type="match status" value="1"/>
</dbReference>
<feature type="compositionally biased region" description="Basic and acidic residues" evidence="6">
    <location>
        <begin position="1137"/>
        <end position="1148"/>
    </location>
</feature>
<evidence type="ECO:0000256" key="5">
    <source>
        <dbReference type="PROSITE-ProRule" id="PRU00339"/>
    </source>
</evidence>
<feature type="compositionally biased region" description="Basic and acidic residues" evidence="6">
    <location>
        <begin position="18"/>
        <end position="29"/>
    </location>
</feature>
<evidence type="ECO:0000313" key="9">
    <source>
        <dbReference type="Proteomes" id="UP000594454"/>
    </source>
</evidence>
<evidence type="ECO:0000256" key="6">
    <source>
        <dbReference type="SAM" id="MobiDB-lite"/>
    </source>
</evidence>
<protein>
    <recommendedName>
        <fullName evidence="7">S1 motif domain-containing protein</fullName>
    </recommendedName>
</protein>
<feature type="domain" description="S1 motif" evidence="7">
    <location>
        <begin position="590"/>
        <end position="700"/>
    </location>
</feature>
<proteinExistence type="predicted"/>
<feature type="compositionally biased region" description="Basic and acidic residues" evidence="6">
    <location>
        <begin position="1070"/>
        <end position="1083"/>
    </location>
</feature>
<keyword evidence="3" id="KW-0677">Repeat</keyword>
<keyword evidence="2" id="KW-0698">rRNA processing</keyword>
<dbReference type="InterPro" id="IPR045209">
    <property type="entry name" value="Rrp5"/>
</dbReference>
<keyword evidence="5" id="KW-0802">TPR repeat</keyword>
<feature type="domain" description="S1 motif" evidence="7">
    <location>
        <begin position="69"/>
        <end position="158"/>
    </location>
</feature>
<dbReference type="FunCoup" id="A0A7R8V7M5">
    <property type="interactions" value="2326"/>
</dbReference>
<evidence type="ECO:0000256" key="4">
    <source>
        <dbReference type="ARBA" id="ARBA00023242"/>
    </source>
</evidence>
<dbReference type="InterPro" id="IPR019734">
    <property type="entry name" value="TPR_rpt"/>
</dbReference>
<dbReference type="OMA" id="EAACIMQ"/>
<dbReference type="Pfam" id="PF23231">
    <property type="entry name" value="HAT_Syf1_CNRKL1_C"/>
    <property type="match status" value="1"/>
</dbReference>
<feature type="compositionally biased region" description="Polar residues" evidence="6">
    <location>
        <begin position="1100"/>
        <end position="1115"/>
    </location>
</feature>
<evidence type="ECO:0000256" key="1">
    <source>
        <dbReference type="ARBA" id="ARBA00004604"/>
    </source>
</evidence>
<gene>
    <name evidence="8" type="ORF">HERILL_LOCUS15326</name>
</gene>
<comment type="subcellular location">
    <subcellularLocation>
        <location evidence="1">Nucleus</location>
        <location evidence="1">Nucleolus</location>
    </subcellularLocation>
</comment>
<dbReference type="Proteomes" id="UP000594454">
    <property type="component" value="Chromosome 6"/>
</dbReference>
<dbReference type="Gene3D" id="1.25.40.10">
    <property type="entry name" value="Tetratricopeptide repeat domain"/>
    <property type="match status" value="2"/>
</dbReference>
<dbReference type="InterPro" id="IPR055430">
    <property type="entry name" value="HAT_Syf1_CNRKL1_C"/>
</dbReference>
<accession>A0A7R8V7M5</accession>
<dbReference type="PROSITE" id="PS50005">
    <property type="entry name" value="TPR"/>
    <property type="match status" value="1"/>
</dbReference>
<dbReference type="GO" id="GO:0003723">
    <property type="term" value="F:RNA binding"/>
    <property type="evidence" value="ECO:0007669"/>
    <property type="project" value="TreeGrafter"/>
</dbReference>
<dbReference type="SUPFAM" id="SSF50249">
    <property type="entry name" value="Nucleic acid-binding proteins"/>
    <property type="match status" value="5"/>
</dbReference>
<dbReference type="InterPro" id="IPR003107">
    <property type="entry name" value="HAT"/>
</dbReference>
<feature type="compositionally biased region" description="Basic residues" evidence="6">
    <location>
        <begin position="30"/>
        <end position="41"/>
    </location>
</feature>
<dbReference type="InterPro" id="IPR011990">
    <property type="entry name" value="TPR-like_helical_dom_sf"/>
</dbReference>
<evidence type="ECO:0000256" key="2">
    <source>
        <dbReference type="ARBA" id="ARBA00022552"/>
    </source>
</evidence>
<dbReference type="InterPro" id="IPR012340">
    <property type="entry name" value="NA-bd_OB-fold"/>
</dbReference>
<dbReference type="Gene3D" id="2.40.50.140">
    <property type="entry name" value="Nucleic acid-binding proteins"/>
    <property type="match status" value="2"/>
</dbReference>
<dbReference type="InterPro" id="IPR048059">
    <property type="entry name" value="Rrp5_S1_rpt_hs1_sc1"/>
</dbReference>
<dbReference type="InterPro" id="IPR057302">
    <property type="entry name" value="Rrp5_S1"/>
</dbReference>
<dbReference type="Pfam" id="PF23459">
    <property type="entry name" value="S1_RRP5"/>
    <property type="match status" value="1"/>
</dbReference>
<dbReference type="CDD" id="cd05693">
    <property type="entry name" value="S1_Rrp5_repeat_hs1_sc1"/>
    <property type="match status" value="1"/>
</dbReference>
<evidence type="ECO:0000313" key="8">
    <source>
        <dbReference type="EMBL" id="CAD7093010.1"/>
    </source>
</evidence>
<dbReference type="SUPFAM" id="SSF48452">
    <property type="entry name" value="TPR-like"/>
    <property type="match status" value="2"/>
</dbReference>
<keyword evidence="9" id="KW-1185">Reference proteome</keyword>
<dbReference type="EMBL" id="LR899014">
    <property type="protein sequence ID" value="CAD7093010.1"/>
    <property type="molecule type" value="Genomic_DNA"/>
</dbReference>
<feature type="region of interest" description="Disordered" evidence="6">
    <location>
        <begin position="1"/>
        <end position="48"/>
    </location>
</feature>
<dbReference type="SMART" id="SM00386">
    <property type="entry name" value="HAT"/>
    <property type="match status" value="3"/>
</dbReference>
<feature type="repeat" description="TPR" evidence="5">
    <location>
        <begin position="1289"/>
        <end position="1322"/>
    </location>
</feature>
<dbReference type="InParanoid" id="A0A7R8V7M5"/>
<sequence length="1432" mass="162510">MVIVEKSFPRGGTIVPRSKTDEIEFGARQEKRKKDKSKKKSKNDASTDISEDIQAVSAELLSHKTIQEGMIIMGLVKSVDPTFLQISLPGRIAGRVLASGISESYNKVLRKYVDSELSNPDEFKPLPELFHVGQVLYTKVMEISNTEHGRIHINLSLKPEDVHSNFNHQQLRKGQMFCGAVEEVHDHGYVIESGIKNLRCFLPYDSSEKGLNVGQLVFMRIEKITQTPAASTAVCRSLSGGNRKVKDLADPNLDYILPSVTVNFTITKALKDGLQGTIMNGAFTAYVNEHQLENPLHVPADYEVNSTVNARVLYVMPLSKLVYLSLRTNPVNEEGTQLKRGTIVDEATVHHTGTGGIILDLEGKGKGLISFNSIKSNFIGNYDQDEIFAKYKKNSKHKVRVLEYDIIDHLYTCSDNPGIVNEKFYTLEDLKPGEFVTGIIEKKDSSGGYFVRVGNVRGLIEKMFLAATAGNLQENAKIRCRVTWTHPERNIVYLTNRNEYMSKTAKLLMEGSAVKANRVFVGTIVKIHEKCYIVRFFGNIKGILYRNQISGYMSNETLSFYVGATMSFRIVSKDGDKIVLGLAEEMHKIGEVHEATITNIIQNGLEVAMAGEGDEQVKGLVPVRLLSDFQELVAAHLKTYSLDEQVTVACVLKNLYSIRDVREVLEHPVKHWKDVRPGDIFKGWVKNVENEIIEVLLPIRNFDKLVKVHLDMFLERAVNEPNIVLVPDQTVYVKVLSKEVMTKTLNVTAKLTEVWDCELKSTGQCFAQFLDETKKIRKRFKALGKPISAYSIGDKVTGTISNYSKLEGDWIVELPDNVNGVIKAAVGANDKNMKVGKEVECSILWIDYSLEVLYLTHRTSDSNHISKGLSLDAKYRDKVGINAKILLQTSDFAICSLKKGQNPLIFVPAKLHVNDFESTMAASMKEGEFCRLAFIHDKYPIAVLENTWKLWKRIGTAKRKIGLEETNTEKVPAKKRKVLKETVEEDSHETITVRKRNYVSLLQNSEPEANGRDDLNLFFKDTGANSEKDTKKTSKRTNTVDLHNKKLRKEDTTDEEEHRTNNKAPHKKTKVESERHQKPEERPKHKKPQIHPVLPGANDFWSTDLTALDTSTKAQSESSDEENEHEETSPKKKKKLTAAEKFKAAREEEARLRQIEENYANPNKQPETADEFDRLVLANPNSSMTWINYMVFHLQAAEIDKARSIARRALKSISFREEQEIINVWVALLNLELRYGTKDTFTEILKESTLCNDSFKIYSRCLQILSDAKKVQELNELVPTVTKKFKEKPEIWKYAANAYFEVGLVDKAKQLLNRALTALPERDHINTIVTFANLNHKYDDKETAHTLLDQIVTSYPKRVDVWSQYVDMLIKDNDIESARRTLERAVAQKIPIKKMRTLFKKYLEFEEKFGNEETVQNVKDMAANYVKNEISS</sequence>
<feature type="domain" description="S1 motif" evidence="7">
    <location>
        <begin position="517"/>
        <end position="583"/>
    </location>
</feature>
<organism evidence="8 9">
    <name type="scientific">Hermetia illucens</name>
    <name type="common">Black soldier fly</name>
    <dbReference type="NCBI Taxonomy" id="343691"/>
    <lineage>
        <taxon>Eukaryota</taxon>
        <taxon>Metazoa</taxon>
        <taxon>Ecdysozoa</taxon>
        <taxon>Arthropoda</taxon>
        <taxon>Hexapoda</taxon>
        <taxon>Insecta</taxon>
        <taxon>Pterygota</taxon>
        <taxon>Neoptera</taxon>
        <taxon>Endopterygota</taxon>
        <taxon>Diptera</taxon>
        <taxon>Brachycera</taxon>
        <taxon>Stratiomyomorpha</taxon>
        <taxon>Stratiomyidae</taxon>
        <taxon>Hermetiinae</taxon>
        <taxon>Hermetia</taxon>
    </lineage>
</organism>
<dbReference type="OrthoDB" id="412781at2759"/>